<evidence type="ECO:0000313" key="2">
    <source>
        <dbReference type="Proteomes" id="UP000622017"/>
    </source>
</evidence>
<dbReference type="Proteomes" id="UP000622017">
    <property type="component" value="Unassembled WGS sequence"/>
</dbReference>
<keyword evidence="2" id="KW-1185">Reference proteome</keyword>
<accession>A0ABR7MET5</accession>
<protein>
    <submittedName>
        <fullName evidence="1">Uncharacterized protein</fullName>
    </submittedName>
</protein>
<gene>
    <name evidence="1" type="ORF">H8B15_00380</name>
</gene>
<sequence>MHTVFIIVFIALTIACIKRIAVAEEQLLLRQQIDAIGGPAPEPLNYYPDDEMLAY</sequence>
<name>A0ABR7MET5_9BACT</name>
<reference evidence="1 2" key="1">
    <citation type="submission" date="2020-08" db="EMBL/GenBank/DDBJ databases">
        <title>Hymenobacter sp.</title>
        <authorList>
            <person name="Kim M.K."/>
        </authorList>
    </citation>
    <scope>NUCLEOTIDE SEQUENCE [LARGE SCALE GENOMIC DNA]</scope>
    <source>
        <strain evidence="1 2">BT507</strain>
    </source>
</reference>
<comment type="caution">
    <text evidence="1">The sequence shown here is derived from an EMBL/GenBank/DDBJ whole genome shotgun (WGS) entry which is preliminary data.</text>
</comment>
<evidence type="ECO:0000313" key="1">
    <source>
        <dbReference type="EMBL" id="MBC6609359.1"/>
    </source>
</evidence>
<proteinExistence type="predicted"/>
<dbReference type="RefSeq" id="WP_187317682.1">
    <property type="nucleotide sequence ID" value="NZ_JACSCY010000001.1"/>
</dbReference>
<dbReference type="EMBL" id="JACSCY010000001">
    <property type="protein sequence ID" value="MBC6609359.1"/>
    <property type="molecule type" value="Genomic_DNA"/>
</dbReference>
<organism evidence="1 2">
    <name type="scientific">Hymenobacter citatus</name>
    <dbReference type="NCBI Taxonomy" id="2763506"/>
    <lineage>
        <taxon>Bacteria</taxon>
        <taxon>Pseudomonadati</taxon>
        <taxon>Bacteroidota</taxon>
        <taxon>Cytophagia</taxon>
        <taxon>Cytophagales</taxon>
        <taxon>Hymenobacteraceae</taxon>
        <taxon>Hymenobacter</taxon>
    </lineage>
</organism>